<keyword evidence="1" id="KW-0472">Membrane</keyword>
<evidence type="ECO:0000313" key="3">
    <source>
        <dbReference type="Proteomes" id="UP000178993"/>
    </source>
</evidence>
<reference evidence="2 3" key="1">
    <citation type="journal article" date="2016" name="Nat. Commun.">
        <title>Thousands of microbial genomes shed light on interconnected biogeochemical processes in an aquifer system.</title>
        <authorList>
            <person name="Anantharaman K."/>
            <person name="Brown C.T."/>
            <person name="Hug L.A."/>
            <person name="Sharon I."/>
            <person name="Castelle C.J."/>
            <person name="Probst A.J."/>
            <person name="Thomas B.C."/>
            <person name="Singh A."/>
            <person name="Wilkins M.J."/>
            <person name="Karaoz U."/>
            <person name="Brodie E.L."/>
            <person name="Williams K.H."/>
            <person name="Hubbard S.S."/>
            <person name="Banfield J.F."/>
        </authorList>
    </citation>
    <scope>NUCLEOTIDE SEQUENCE [LARGE SCALE GENOMIC DNA]</scope>
</reference>
<gene>
    <name evidence="2" type="ORF">A3E17_02295</name>
</gene>
<dbReference type="EMBL" id="MEXL01000005">
    <property type="protein sequence ID" value="OGD04256.1"/>
    <property type="molecule type" value="Genomic_DNA"/>
</dbReference>
<organism evidence="2 3">
    <name type="scientific">Candidatus Amesbacteria bacterium RIFCSPHIGHO2_12_FULL_48_14</name>
    <dbReference type="NCBI Taxonomy" id="1797257"/>
    <lineage>
        <taxon>Bacteria</taxon>
        <taxon>Candidatus Amesiibacteriota</taxon>
    </lineage>
</organism>
<dbReference type="Proteomes" id="UP000178993">
    <property type="component" value="Unassembled WGS sequence"/>
</dbReference>
<comment type="caution">
    <text evidence="2">The sequence shown here is derived from an EMBL/GenBank/DDBJ whole genome shotgun (WGS) entry which is preliminary data.</text>
</comment>
<dbReference type="AlphaFoldDB" id="A0A1F4ZE92"/>
<accession>A0A1F4ZE92</accession>
<evidence type="ECO:0000313" key="2">
    <source>
        <dbReference type="EMBL" id="OGD04256.1"/>
    </source>
</evidence>
<proteinExistence type="predicted"/>
<protein>
    <submittedName>
        <fullName evidence="2">Uncharacterized protein</fullName>
    </submittedName>
</protein>
<keyword evidence="1" id="KW-1133">Transmembrane helix</keyword>
<evidence type="ECO:0000256" key="1">
    <source>
        <dbReference type="SAM" id="Phobius"/>
    </source>
</evidence>
<feature type="transmembrane region" description="Helical" evidence="1">
    <location>
        <begin position="7"/>
        <end position="26"/>
    </location>
</feature>
<keyword evidence="1" id="KW-0812">Transmembrane</keyword>
<name>A0A1F4ZE92_9BACT</name>
<sequence length="117" mass="12537">MVKKTRWWLVVGGGIVLVYLLGFLYVRVLGGPIPVGGTGETYVVCGCGCCGGSEGGGVAGCVYSKTEFDEIVSRDRRARGADICKYVGCSAGTKYRLCGRISQIIEKLYGVEEGERR</sequence>